<evidence type="ECO:0000313" key="14">
    <source>
        <dbReference type="Ensembl" id="ENSTGUP00000024607.1"/>
    </source>
</evidence>
<dbReference type="GO" id="GO:0005634">
    <property type="term" value="C:nucleus"/>
    <property type="evidence" value="ECO:0007669"/>
    <property type="project" value="Ensembl"/>
</dbReference>
<dbReference type="InterPro" id="IPR044642">
    <property type="entry name" value="PTHR15588"/>
</dbReference>
<dbReference type="GO" id="GO:0071044">
    <property type="term" value="P:histone mRNA catabolic process"/>
    <property type="evidence" value="ECO:0007669"/>
    <property type="project" value="Ensembl"/>
</dbReference>
<dbReference type="GO" id="GO:0006397">
    <property type="term" value="P:mRNA processing"/>
    <property type="evidence" value="ECO:0007669"/>
    <property type="project" value="UniProtKB-UniRule"/>
</dbReference>
<dbReference type="SUPFAM" id="SSF50182">
    <property type="entry name" value="Sm-like ribonucleoproteins"/>
    <property type="match status" value="1"/>
</dbReference>
<comment type="function">
    <text evidence="8">Plays a role in the degradation of histone mRNAs, the only eukaryotic mRNAs that are not polyadenylated. Probably also part of an LSm subunits-containing complex involved in the general process of mRNA degradation.</text>
</comment>
<dbReference type="Ensembl" id="ENSTGUT00000033994.1">
    <property type="protein sequence ID" value="ENSTGUP00000024607.1"/>
    <property type="gene ID" value="ENSTGUG00000028102.1"/>
</dbReference>
<dbReference type="SMART" id="SM00651">
    <property type="entry name" value="Sm"/>
    <property type="match status" value="1"/>
</dbReference>
<dbReference type="CDD" id="cd01728">
    <property type="entry name" value="LSm1"/>
    <property type="match status" value="1"/>
</dbReference>
<evidence type="ECO:0000256" key="4">
    <source>
        <dbReference type="ARBA" id="ARBA00022664"/>
    </source>
</evidence>
<keyword evidence="7 11" id="KW-0687">Ribonucleoprotein</keyword>
<gene>
    <name evidence="11 14" type="primary">LSM1</name>
</gene>
<dbReference type="GO" id="GO:0030182">
    <property type="term" value="P:neuron differentiation"/>
    <property type="evidence" value="ECO:0007669"/>
    <property type="project" value="Ensembl"/>
</dbReference>
<accession>A0A674GQA1</accession>
<dbReference type="AlphaFoldDB" id="A0A674GQA1"/>
<dbReference type="GO" id="GO:0045665">
    <property type="term" value="P:negative regulation of neuron differentiation"/>
    <property type="evidence" value="ECO:0007669"/>
    <property type="project" value="Ensembl"/>
</dbReference>
<evidence type="ECO:0000313" key="15">
    <source>
        <dbReference type="Proteomes" id="UP000007754"/>
    </source>
</evidence>
<keyword evidence="6" id="KW-0508">mRNA splicing</keyword>
<organism evidence="14 15">
    <name type="scientific">Taeniopygia guttata</name>
    <name type="common">Zebra finch</name>
    <name type="synonym">Poephila guttata</name>
    <dbReference type="NCBI Taxonomy" id="59729"/>
    <lineage>
        <taxon>Eukaryota</taxon>
        <taxon>Metazoa</taxon>
        <taxon>Chordata</taxon>
        <taxon>Craniata</taxon>
        <taxon>Vertebrata</taxon>
        <taxon>Euteleostomi</taxon>
        <taxon>Archelosauria</taxon>
        <taxon>Archosauria</taxon>
        <taxon>Dinosauria</taxon>
        <taxon>Saurischia</taxon>
        <taxon>Theropoda</taxon>
        <taxon>Coelurosauria</taxon>
        <taxon>Aves</taxon>
        <taxon>Neognathae</taxon>
        <taxon>Neoaves</taxon>
        <taxon>Telluraves</taxon>
        <taxon>Australaves</taxon>
        <taxon>Passeriformes</taxon>
        <taxon>Passeroidea</taxon>
        <taxon>Estrildidae</taxon>
        <taxon>Estrildinae</taxon>
        <taxon>Taeniopygia</taxon>
    </lineage>
</organism>
<keyword evidence="15" id="KW-1185">Reference proteome</keyword>
<keyword evidence="5 11" id="KW-0694">RNA-binding</keyword>
<evidence type="ECO:0000256" key="2">
    <source>
        <dbReference type="ARBA" id="ARBA00022490"/>
    </source>
</evidence>
<proteinExistence type="inferred from homology"/>
<keyword evidence="4 11" id="KW-0507">mRNA processing</keyword>
<dbReference type="InParanoid" id="A0A674GQA1"/>
<keyword evidence="2 11" id="KW-0963">Cytoplasm</keyword>
<evidence type="ECO:0000256" key="9">
    <source>
        <dbReference type="ARBA" id="ARBA00062159"/>
    </source>
</evidence>
<dbReference type="Gene3D" id="2.30.30.100">
    <property type="match status" value="1"/>
</dbReference>
<evidence type="ECO:0000256" key="11">
    <source>
        <dbReference type="RuleBase" id="RU365047"/>
    </source>
</evidence>
<reference evidence="14" key="3">
    <citation type="submission" date="2025-09" db="UniProtKB">
        <authorList>
            <consortium name="Ensembl"/>
        </authorList>
    </citation>
    <scope>IDENTIFICATION</scope>
</reference>
<comment type="function">
    <text evidence="11">Probably involved with other LSm subunits in the general process of degradation of mRNAs.</text>
</comment>
<dbReference type="Pfam" id="PF01423">
    <property type="entry name" value="LSM"/>
    <property type="match status" value="1"/>
</dbReference>
<name>A0A674GQA1_TAEGU</name>
<dbReference type="InterPro" id="IPR034104">
    <property type="entry name" value="Lsm1"/>
</dbReference>
<reference evidence="14" key="2">
    <citation type="submission" date="2025-08" db="UniProtKB">
        <authorList>
            <consortium name="Ensembl"/>
        </authorList>
    </citation>
    <scope>IDENTIFICATION</scope>
</reference>
<evidence type="ECO:0000256" key="7">
    <source>
        <dbReference type="ARBA" id="ARBA00023274"/>
    </source>
</evidence>
<evidence type="ECO:0000256" key="10">
    <source>
        <dbReference type="ARBA" id="ARBA00067756"/>
    </source>
</evidence>
<dbReference type="GO" id="GO:0019827">
    <property type="term" value="P:stem cell population maintenance"/>
    <property type="evidence" value="ECO:0007669"/>
    <property type="project" value="Ensembl"/>
</dbReference>
<dbReference type="Proteomes" id="UP000007754">
    <property type="component" value="Chromosome 22"/>
</dbReference>
<dbReference type="InterPro" id="IPR010920">
    <property type="entry name" value="LSM_dom_sf"/>
</dbReference>
<comment type="similarity">
    <text evidence="1 11">Belongs to the snRNP Sm proteins family.</text>
</comment>
<evidence type="ECO:0000256" key="3">
    <source>
        <dbReference type="ARBA" id="ARBA00022553"/>
    </source>
</evidence>
<dbReference type="PANTHER" id="PTHR15588">
    <property type="entry name" value="LSM1"/>
    <property type="match status" value="1"/>
</dbReference>
<feature type="region of interest" description="Disordered" evidence="12">
    <location>
        <begin position="1"/>
        <end position="48"/>
    </location>
</feature>
<protein>
    <recommendedName>
        <fullName evidence="10 11">U6 snRNA-associated Sm-like protein LSm1</fullName>
    </recommendedName>
</protein>
<comment type="subcellular location">
    <subcellularLocation>
        <location evidence="11">Cytoplasm</location>
    </subcellularLocation>
    <subcellularLocation>
        <location evidence="11">Cytoplasm</location>
        <location evidence="11">P-body</location>
    </subcellularLocation>
</comment>
<dbReference type="OMA" id="WRRFRCG"/>
<dbReference type="GO" id="GO:0003729">
    <property type="term" value="F:mRNA binding"/>
    <property type="evidence" value="ECO:0007669"/>
    <property type="project" value="TreeGrafter"/>
</dbReference>
<sequence length="200" mass="22453">MAAAKATPPLAPRPISGRSPPAPANRRRPRAHGWHGLKGQRRVGPARRGRFRGGGAWRRFRCGRGGTMNYMPGTASLIQDIDKKHLVLLRDGRTLIGYLRSIDQFANLVLHQTVERIHVGKKYGDIPRGIFVVRGENVVLLGEIDLEKESDTPLQQVSIEEILEEQRVEQQAKQESEKLKVQALKERGLSVPRADTLDEY</sequence>
<dbReference type="FunFam" id="2.30.30.100:FF:000021">
    <property type="entry name" value="U6 snRNA-associated Sm-like protein LSm1"/>
    <property type="match status" value="1"/>
</dbReference>
<dbReference type="GO" id="GO:1990726">
    <property type="term" value="C:Lsm1-7-Pat1 complex"/>
    <property type="evidence" value="ECO:0007669"/>
    <property type="project" value="TreeGrafter"/>
</dbReference>
<dbReference type="InterPro" id="IPR001163">
    <property type="entry name" value="Sm_dom_euk/arc"/>
</dbReference>
<dbReference type="PROSITE" id="PS52002">
    <property type="entry name" value="SM"/>
    <property type="match status" value="1"/>
</dbReference>
<reference evidence="14 15" key="1">
    <citation type="journal article" date="2010" name="Nature">
        <title>The genome of a songbird.</title>
        <authorList>
            <person name="Warren W.C."/>
            <person name="Clayton D.F."/>
            <person name="Ellegren H."/>
            <person name="Arnold A.P."/>
            <person name="Hillier L.W."/>
            <person name="Kunstner A."/>
            <person name="Searle S."/>
            <person name="White S."/>
            <person name="Vilella A.J."/>
            <person name="Fairley S."/>
            <person name="Heger A."/>
            <person name="Kong L."/>
            <person name="Ponting C.P."/>
            <person name="Jarvis E.D."/>
            <person name="Mello C.V."/>
            <person name="Minx P."/>
            <person name="Lovell P."/>
            <person name="Velho T.A."/>
            <person name="Ferris M."/>
            <person name="Balakrishnan C.N."/>
            <person name="Sinha S."/>
            <person name="Blatti C."/>
            <person name="London S.E."/>
            <person name="Li Y."/>
            <person name="Lin Y.C."/>
            <person name="George J."/>
            <person name="Sweedler J."/>
            <person name="Southey B."/>
            <person name="Gunaratne P."/>
            <person name="Watson M."/>
            <person name="Nam K."/>
            <person name="Backstrom N."/>
            <person name="Smeds L."/>
            <person name="Nabholz B."/>
            <person name="Itoh Y."/>
            <person name="Whitney O."/>
            <person name="Pfenning A.R."/>
            <person name="Howard J."/>
            <person name="Volker M."/>
            <person name="Skinner B.M."/>
            <person name="Griffin D.K."/>
            <person name="Ye L."/>
            <person name="McLaren W.M."/>
            <person name="Flicek P."/>
            <person name="Quesada V."/>
            <person name="Velasco G."/>
            <person name="Lopez-Otin C."/>
            <person name="Puente X.S."/>
            <person name="Olender T."/>
            <person name="Lancet D."/>
            <person name="Smit A.F."/>
            <person name="Hubley R."/>
            <person name="Konkel M.K."/>
            <person name="Walker J.A."/>
            <person name="Batzer M.A."/>
            <person name="Gu W."/>
            <person name="Pollock D.D."/>
            <person name="Chen L."/>
            <person name="Cheng Z."/>
            <person name="Eichler E.E."/>
            <person name="Stapley J."/>
            <person name="Slate J."/>
            <person name="Ekblom R."/>
            <person name="Birkhead T."/>
            <person name="Burke T."/>
            <person name="Burt D."/>
            <person name="Scharff C."/>
            <person name="Adam I."/>
            <person name="Richard H."/>
            <person name="Sultan M."/>
            <person name="Soldatov A."/>
            <person name="Lehrach H."/>
            <person name="Edwards S.V."/>
            <person name="Yang S.P."/>
            <person name="Li X."/>
            <person name="Graves T."/>
            <person name="Fulton L."/>
            <person name="Nelson J."/>
            <person name="Chinwalla A."/>
            <person name="Hou S."/>
            <person name="Mardis E.R."/>
            <person name="Wilson R.K."/>
        </authorList>
    </citation>
    <scope>NUCLEOTIDE SEQUENCE [LARGE SCALE GENOMIC DNA]</scope>
</reference>
<dbReference type="GeneTree" id="ENSGT00730000111133"/>
<dbReference type="PANTHER" id="PTHR15588:SF8">
    <property type="entry name" value="U6 SNRNA-ASSOCIATED SM-LIKE PROTEIN LSM1"/>
    <property type="match status" value="1"/>
</dbReference>
<dbReference type="InterPro" id="IPR047575">
    <property type="entry name" value="Sm"/>
</dbReference>
<evidence type="ECO:0000256" key="8">
    <source>
        <dbReference type="ARBA" id="ARBA00056858"/>
    </source>
</evidence>
<evidence type="ECO:0000256" key="6">
    <source>
        <dbReference type="ARBA" id="ARBA00023187"/>
    </source>
</evidence>
<feature type="compositionally biased region" description="Basic residues" evidence="12">
    <location>
        <begin position="25"/>
        <end position="48"/>
    </location>
</feature>
<evidence type="ECO:0000256" key="1">
    <source>
        <dbReference type="ARBA" id="ARBA00006850"/>
    </source>
</evidence>
<comment type="subunit">
    <text evidence="9">Interacts with SLBP; interaction with SLBP occurs when histone mRNA is being rapidly degraded during the S phase. LSm subunits form a heteromer with a donut shape.</text>
</comment>
<dbReference type="GO" id="GO:0008380">
    <property type="term" value="P:RNA splicing"/>
    <property type="evidence" value="ECO:0007669"/>
    <property type="project" value="UniProtKB-KW"/>
</dbReference>
<evidence type="ECO:0000256" key="5">
    <source>
        <dbReference type="ARBA" id="ARBA00022884"/>
    </source>
</evidence>
<feature type="domain" description="Sm" evidence="13">
    <location>
        <begin position="72"/>
        <end position="147"/>
    </location>
</feature>
<keyword evidence="3" id="KW-0597">Phosphoprotein</keyword>
<dbReference type="GO" id="GO:1990904">
    <property type="term" value="C:ribonucleoprotein complex"/>
    <property type="evidence" value="ECO:0007669"/>
    <property type="project" value="UniProtKB-KW"/>
</dbReference>
<evidence type="ECO:0000259" key="13">
    <source>
        <dbReference type="PROSITE" id="PS52002"/>
    </source>
</evidence>
<dbReference type="GO" id="GO:0000932">
    <property type="term" value="C:P-body"/>
    <property type="evidence" value="ECO:0007669"/>
    <property type="project" value="UniProtKB-SubCell"/>
</dbReference>
<dbReference type="GO" id="GO:0000290">
    <property type="term" value="P:deadenylation-dependent decapping of nuclear-transcribed mRNA"/>
    <property type="evidence" value="ECO:0007669"/>
    <property type="project" value="TreeGrafter"/>
</dbReference>
<evidence type="ECO:0000256" key="12">
    <source>
        <dbReference type="SAM" id="MobiDB-lite"/>
    </source>
</evidence>